<dbReference type="Pfam" id="PF07009">
    <property type="entry name" value="NusG_II"/>
    <property type="match status" value="1"/>
</dbReference>
<reference evidence="1 2" key="1">
    <citation type="journal article" date="2009" name="Stand. Genomic Sci.">
        <title>Complete genome sequence of Thermanaerovibrio acidaminovorans type strain (Su883).</title>
        <authorList>
            <person name="Chovatia M."/>
            <person name="Sikorski J."/>
            <person name="Schroder M."/>
            <person name="Lapidus A."/>
            <person name="Nolan M."/>
            <person name="Tice H."/>
            <person name="Glavina Del Rio T."/>
            <person name="Copeland A."/>
            <person name="Cheng J.F."/>
            <person name="Lucas S."/>
            <person name="Chen F."/>
            <person name="Bruce D."/>
            <person name="Goodwin L."/>
            <person name="Pitluck S."/>
            <person name="Ivanova N."/>
            <person name="Mavromatis K."/>
            <person name="Ovchinnikova G."/>
            <person name="Pati A."/>
            <person name="Chen A."/>
            <person name="Palaniappan K."/>
            <person name="Land M."/>
            <person name="Hauser L."/>
            <person name="Chang Y.J."/>
            <person name="Jeffries C.D."/>
            <person name="Chain P."/>
            <person name="Saunders E."/>
            <person name="Detter J.C."/>
            <person name="Brettin T."/>
            <person name="Rohde M."/>
            <person name="Goker M."/>
            <person name="Spring S."/>
            <person name="Bristow J."/>
            <person name="Markowitz V."/>
            <person name="Hugenholtz P."/>
            <person name="Kyrpides N.C."/>
            <person name="Klenk H.P."/>
            <person name="Eisen J.A."/>
        </authorList>
    </citation>
    <scope>NUCLEOTIDE SEQUENCE [LARGE SCALE GENOMIC DNA]</scope>
    <source>
        <strain evidence="2">ATCC 49978 / DSM 6589 / Su883</strain>
    </source>
</reference>
<dbReference type="OrthoDB" id="6029at2"/>
<dbReference type="HOGENOM" id="CLU_130936_1_1_0"/>
<proteinExistence type="predicted"/>
<dbReference type="CDD" id="cd09911">
    <property type="entry name" value="Lin0431_like"/>
    <property type="match status" value="1"/>
</dbReference>
<keyword evidence="2" id="KW-1185">Reference proteome</keyword>
<dbReference type="InterPro" id="IPR038690">
    <property type="entry name" value="NusG_2_sf"/>
</dbReference>
<dbReference type="EnsemblBacteria" id="ACZ18586">
    <property type="protein sequence ID" value="ACZ18586"/>
    <property type="gene ID" value="Taci_0349"/>
</dbReference>
<dbReference type="RefSeq" id="WP_012869102.1">
    <property type="nucleotide sequence ID" value="NC_013522.1"/>
</dbReference>
<dbReference type="AlphaFoldDB" id="D1B8I3"/>
<dbReference type="KEGG" id="tai:Taci_0349"/>
<evidence type="ECO:0000313" key="2">
    <source>
        <dbReference type="Proteomes" id="UP000002030"/>
    </source>
</evidence>
<organism evidence="1 2">
    <name type="scientific">Thermanaerovibrio acidaminovorans (strain ATCC 49978 / DSM 6589 / Su883)</name>
    <name type="common">Selenomonas acidaminovorans</name>
    <dbReference type="NCBI Taxonomy" id="525903"/>
    <lineage>
        <taxon>Bacteria</taxon>
        <taxon>Thermotogati</taxon>
        <taxon>Synergistota</taxon>
        <taxon>Synergistia</taxon>
        <taxon>Synergistales</taxon>
        <taxon>Synergistaceae</taxon>
        <taxon>Thermanaerovibrio</taxon>
    </lineage>
</organism>
<dbReference type="Gene3D" id="2.60.320.10">
    <property type="entry name" value="N-utilization substance G protein NusG, insert domain"/>
    <property type="match status" value="1"/>
</dbReference>
<dbReference type="STRING" id="525903.Taci_0349"/>
<dbReference type="EMBL" id="CP001818">
    <property type="protein sequence ID" value="ACZ18586.1"/>
    <property type="molecule type" value="Genomic_DNA"/>
</dbReference>
<evidence type="ECO:0000313" key="1">
    <source>
        <dbReference type="EMBL" id="ACZ18586.1"/>
    </source>
</evidence>
<gene>
    <name evidence="1" type="ordered locus">Taci_0349</name>
</gene>
<dbReference type="Proteomes" id="UP000002030">
    <property type="component" value="Chromosome"/>
</dbReference>
<protein>
    <submittedName>
        <fullName evidence="1">Uncharacterized protein</fullName>
    </submittedName>
</protein>
<name>D1B8I3_THEAS</name>
<accession>D1B8I3</accession>
<dbReference type="eggNOG" id="COG5341">
    <property type="taxonomic scope" value="Bacteria"/>
</dbReference>
<sequence>MKVLDAAVVLTIAALGLSPLVMGVSPSVSGPLVVRISSPTLNRTIRLDPSTHLTIRVQSRDGGFNLVEVQGLKVRVSDANCPDRECVKRGWLTSPGDQAVCLPHRLVVRIEGDGDELDGLSQ</sequence>